<proteinExistence type="predicted"/>
<evidence type="ECO:0000313" key="1">
    <source>
        <dbReference type="EMBL" id="GBH21412.1"/>
    </source>
</evidence>
<sequence>MDKYFLSTFRLEKAEALLSEGFRGFQRVSEESGALLESPGLRQSELIYA</sequence>
<accession>A0AAN4QCA3</accession>
<name>A0AAN4QCA3_PSESF</name>
<reference evidence="1 2" key="1">
    <citation type="submission" date="2018-04" db="EMBL/GenBank/DDBJ databases">
        <title>Draft genome sequence of Pseudomonas syringae pv. actinidiae biovar 3 strains isolated from kiwifruit in Kagawa prefecture.</title>
        <authorList>
            <person name="Tabuchi M."/>
            <person name="Saito M."/>
            <person name="Fujiwara S."/>
            <person name="Sasa N."/>
            <person name="Akimitsu K."/>
            <person name="Gomi K."/>
            <person name="Konishi-Sugita S."/>
            <person name="Hamano K."/>
            <person name="Kataoka I."/>
        </authorList>
    </citation>
    <scope>NUCLEOTIDE SEQUENCE [LARGE SCALE GENOMIC DNA]</scope>
    <source>
        <strain evidence="1 2">MAFF212211</strain>
    </source>
</reference>
<comment type="caution">
    <text evidence="1">The sequence shown here is derived from an EMBL/GenBank/DDBJ whole genome shotgun (WGS) entry which is preliminary data.</text>
</comment>
<organism evidence="1 2">
    <name type="scientific">Pseudomonas syringae pv. actinidiae</name>
    <dbReference type="NCBI Taxonomy" id="103796"/>
    <lineage>
        <taxon>Bacteria</taxon>
        <taxon>Pseudomonadati</taxon>
        <taxon>Pseudomonadota</taxon>
        <taxon>Gammaproteobacteria</taxon>
        <taxon>Pseudomonadales</taxon>
        <taxon>Pseudomonadaceae</taxon>
        <taxon>Pseudomonas</taxon>
        <taxon>Pseudomonas syringae</taxon>
    </lineage>
</organism>
<gene>
    <name evidence="1" type="ORF">KPSA3_07458</name>
</gene>
<dbReference type="EMBL" id="BGKA01000289">
    <property type="protein sequence ID" value="GBH21412.1"/>
    <property type="molecule type" value="Genomic_DNA"/>
</dbReference>
<protein>
    <submittedName>
        <fullName evidence="1">4-Hydroxy-3-methylbut-2-enyl diphosphate reductase IspH</fullName>
    </submittedName>
</protein>
<dbReference type="AlphaFoldDB" id="A0AAN4QCA3"/>
<evidence type="ECO:0000313" key="2">
    <source>
        <dbReference type="Proteomes" id="UP000248291"/>
    </source>
</evidence>
<dbReference type="Proteomes" id="UP000248291">
    <property type="component" value="Unassembled WGS sequence"/>
</dbReference>